<evidence type="ECO:0000256" key="1">
    <source>
        <dbReference type="SAM" id="MobiDB-lite"/>
    </source>
</evidence>
<dbReference type="EMBL" id="KZ515224">
    <property type="protein sequence ID" value="PKU30202.1"/>
    <property type="molecule type" value="Genomic_DNA"/>
</dbReference>
<organism evidence="2 3">
    <name type="scientific">Limosa lapponica baueri</name>
    <dbReference type="NCBI Taxonomy" id="1758121"/>
    <lineage>
        <taxon>Eukaryota</taxon>
        <taxon>Metazoa</taxon>
        <taxon>Chordata</taxon>
        <taxon>Craniata</taxon>
        <taxon>Vertebrata</taxon>
        <taxon>Euteleostomi</taxon>
        <taxon>Archelosauria</taxon>
        <taxon>Archosauria</taxon>
        <taxon>Dinosauria</taxon>
        <taxon>Saurischia</taxon>
        <taxon>Theropoda</taxon>
        <taxon>Coelurosauria</taxon>
        <taxon>Aves</taxon>
        <taxon>Neognathae</taxon>
        <taxon>Neoaves</taxon>
        <taxon>Charadriiformes</taxon>
        <taxon>Scolopacidae</taxon>
        <taxon>Limosa</taxon>
    </lineage>
</organism>
<feature type="region of interest" description="Disordered" evidence="1">
    <location>
        <begin position="44"/>
        <end position="66"/>
    </location>
</feature>
<gene>
    <name evidence="2" type="ORF">llap_19494</name>
</gene>
<sequence length="82" mass="9201">MLQPIIEGETAHFFEEIKEEEEESDGLSADLNDILKTAVQTQSVLSPVENSESDVEDGQEKLTRDLRLSSTRAASMYVENKK</sequence>
<dbReference type="OrthoDB" id="185175at2759"/>
<evidence type="ECO:0000313" key="2">
    <source>
        <dbReference type="EMBL" id="PKU30202.1"/>
    </source>
</evidence>
<reference evidence="3" key="2">
    <citation type="submission" date="2017-12" db="EMBL/GenBank/DDBJ databases">
        <title>Genome sequence of the Bar-tailed Godwit (Limosa lapponica baueri).</title>
        <authorList>
            <person name="Lima N.C.B."/>
            <person name="Parody-Merino A.M."/>
            <person name="Battley P.F."/>
            <person name="Fidler A.E."/>
            <person name="Prosdocimi F."/>
        </authorList>
    </citation>
    <scope>NUCLEOTIDE SEQUENCE [LARGE SCALE GENOMIC DNA]</scope>
</reference>
<accession>A0A2I0T8W5</accession>
<keyword evidence="3" id="KW-1185">Reference proteome</keyword>
<protein>
    <submittedName>
        <fullName evidence="2">Protein fam13b isoform x1</fullName>
    </submittedName>
</protein>
<dbReference type="AlphaFoldDB" id="A0A2I0T8W5"/>
<name>A0A2I0T8W5_LIMLA</name>
<proteinExistence type="predicted"/>
<reference evidence="3" key="1">
    <citation type="submission" date="2017-11" db="EMBL/GenBank/DDBJ databases">
        <authorList>
            <person name="Lima N.C."/>
            <person name="Parody-Merino A.M."/>
            <person name="Battley P.F."/>
            <person name="Fidler A.E."/>
            <person name="Prosdocimi F."/>
        </authorList>
    </citation>
    <scope>NUCLEOTIDE SEQUENCE [LARGE SCALE GENOMIC DNA]</scope>
</reference>
<dbReference type="Proteomes" id="UP000233556">
    <property type="component" value="Unassembled WGS sequence"/>
</dbReference>
<evidence type="ECO:0000313" key="3">
    <source>
        <dbReference type="Proteomes" id="UP000233556"/>
    </source>
</evidence>